<feature type="region of interest" description="Disordered" evidence="3">
    <location>
        <begin position="72"/>
        <end position="92"/>
    </location>
</feature>
<evidence type="ECO:0000256" key="3">
    <source>
        <dbReference type="SAM" id="MobiDB-lite"/>
    </source>
</evidence>
<dbReference type="Pfam" id="PF17209">
    <property type="entry name" value="Hfq"/>
    <property type="match status" value="1"/>
</dbReference>
<dbReference type="GO" id="GO:0043487">
    <property type="term" value="P:regulation of RNA stability"/>
    <property type="evidence" value="ECO:0007669"/>
    <property type="project" value="TreeGrafter"/>
</dbReference>
<dbReference type="Proteomes" id="UP000013966">
    <property type="component" value="Chromosome 3"/>
</dbReference>
<evidence type="ECO:0000256" key="1">
    <source>
        <dbReference type="ARBA" id="ARBA00022884"/>
    </source>
</evidence>
<dbReference type="EMBL" id="AP013060">
    <property type="protein sequence ID" value="BAN26606.1"/>
    <property type="molecule type" value="Genomic_DNA"/>
</dbReference>
<feature type="compositionally biased region" description="Basic and acidic residues" evidence="3">
    <location>
        <begin position="79"/>
        <end position="92"/>
    </location>
</feature>
<dbReference type="NCBIfam" id="TIGR02383">
    <property type="entry name" value="Hfq"/>
    <property type="match status" value="1"/>
</dbReference>
<dbReference type="SUPFAM" id="SSF50182">
    <property type="entry name" value="Sm-like ribonucleoproteins"/>
    <property type="match status" value="1"/>
</dbReference>
<proteinExistence type="predicted"/>
<dbReference type="PANTHER" id="PTHR34772:SF1">
    <property type="entry name" value="RNA-BINDING PROTEIN HFQ"/>
    <property type="match status" value="1"/>
</dbReference>
<gene>
    <name evidence="4" type="ORF">BRPE64_CCDS05230</name>
</gene>
<dbReference type="GO" id="GO:0006355">
    <property type="term" value="P:regulation of DNA-templated transcription"/>
    <property type="evidence" value="ECO:0007669"/>
    <property type="project" value="InterPro"/>
</dbReference>
<dbReference type="InterPro" id="IPR010920">
    <property type="entry name" value="LSM_dom_sf"/>
</dbReference>
<protein>
    <submittedName>
        <fullName evidence="4">Protein hfq</fullName>
    </submittedName>
</protein>
<name>R4X2A2_9BURK</name>
<dbReference type="Gene3D" id="2.30.30.100">
    <property type="match status" value="1"/>
</dbReference>
<dbReference type="KEGG" id="buo:BRPE64_CCDS05230"/>
<organism evidence="4 5">
    <name type="scientific">Caballeronia insecticola</name>
    <dbReference type="NCBI Taxonomy" id="758793"/>
    <lineage>
        <taxon>Bacteria</taxon>
        <taxon>Pseudomonadati</taxon>
        <taxon>Pseudomonadota</taxon>
        <taxon>Betaproteobacteria</taxon>
        <taxon>Burkholderiales</taxon>
        <taxon>Burkholderiaceae</taxon>
        <taxon>Caballeronia</taxon>
    </lineage>
</organism>
<accession>R4X2A2</accession>
<dbReference type="PANTHER" id="PTHR34772">
    <property type="entry name" value="RNA-BINDING PROTEIN HFQ"/>
    <property type="match status" value="1"/>
</dbReference>
<dbReference type="GO" id="GO:0003723">
    <property type="term" value="F:RNA binding"/>
    <property type="evidence" value="ECO:0007669"/>
    <property type="project" value="UniProtKB-KW"/>
</dbReference>
<dbReference type="InterPro" id="IPR005001">
    <property type="entry name" value="Hfq"/>
</dbReference>
<dbReference type="GO" id="GO:0045974">
    <property type="term" value="P:regulation of translation, ncRNA-mediated"/>
    <property type="evidence" value="ECO:0007669"/>
    <property type="project" value="TreeGrafter"/>
</dbReference>
<evidence type="ECO:0000313" key="4">
    <source>
        <dbReference type="EMBL" id="BAN26606.1"/>
    </source>
</evidence>
<evidence type="ECO:0000256" key="2">
    <source>
        <dbReference type="ARBA" id="ARBA00023016"/>
    </source>
</evidence>
<dbReference type="HOGENOM" id="CLU_113688_0_0_4"/>
<dbReference type="PATRIC" id="fig|758793.3.peg.4835"/>
<keyword evidence="2" id="KW-0346">Stress response</keyword>
<dbReference type="GO" id="GO:0005829">
    <property type="term" value="C:cytosol"/>
    <property type="evidence" value="ECO:0007669"/>
    <property type="project" value="TreeGrafter"/>
</dbReference>
<evidence type="ECO:0000313" key="5">
    <source>
        <dbReference type="Proteomes" id="UP000013966"/>
    </source>
</evidence>
<dbReference type="STRING" id="758793.BRPE64_CCDS05230"/>
<reference evidence="4 5" key="1">
    <citation type="journal article" date="2013" name="Genome Announc.">
        <title>Complete Genome Sequence of Burkholderia sp. Strain RPE64, Bacterial Symbiont of the Bean Bug Riptortus pedestris.</title>
        <authorList>
            <person name="Shibata T.F."/>
            <person name="Maeda T."/>
            <person name="Nikoh N."/>
            <person name="Yamaguchi K."/>
            <person name="Oshima K."/>
            <person name="Hattori M."/>
            <person name="Nishiyama T."/>
            <person name="Hasebe M."/>
            <person name="Fukatsu T."/>
            <person name="Kikuchi Y."/>
            <person name="Shigenobu S."/>
        </authorList>
    </citation>
    <scope>NUCLEOTIDE SEQUENCE [LARGE SCALE GENOMIC DNA]</scope>
</reference>
<dbReference type="AlphaFoldDB" id="R4X2A2"/>
<reference evidence="4 5" key="2">
    <citation type="journal article" date="2018" name="Int. J. Syst. Evol. Microbiol.">
        <title>Burkholderia insecticola sp. nov., a gut symbiotic bacterium of the bean bug Riptortus pedestris.</title>
        <authorList>
            <person name="Takeshita K."/>
            <person name="Tamaki H."/>
            <person name="Ohbayashi T."/>
            <person name="Meng X.-Y."/>
            <person name="Sone T."/>
            <person name="Mitani Y."/>
            <person name="Peeters C."/>
            <person name="Kikuchi Y."/>
            <person name="Vandamme P."/>
        </authorList>
    </citation>
    <scope>NUCLEOTIDE SEQUENCE [LARGE SCALE GENOMIC DNA]</scope>
    <source>
        <strain evidence="4">RPE64</strain>
    </source>
</reference>
<keyword evidence="5" id="KW-1185">Reference proteome</keyword>
<keyword evidence="1" id="KW-0694">RNA-binding</keyword>
<sequence>MNEPAEDIQSTFLRVLVDEQTPVWVFLVNGIKLSGVVTLFDRYAISLRSTSGSQTIFKSAVSTVMTQHAFSAKPAGAERAPHTERRPRVYRQ</sequence>